<comment type="caution">
    <text evidence="1">The sequence shown here is derived from an EMBL/GenBank/DDBJ whole genome shotgun (WGS) entry which is preliminary data.</text>
</comment>
<name>S2DI19_INDAL</name>
<protein>
    <submittedName>
        <fullName evidence="1">Uncharacterized protein</fullName>
    </submittedName>
</protein>
<organism evidence="1 2">
    <name type="scientific">Indibacter alkaliphilus (strain CCUG 57479 / KCTC 22604 / LW1)</name>
    <dbReference type="NCBI Taxonomy" id="1189612"/>
    <lineage>
        <taxon>Bacteria</taxon>
        <taxon>Pseudomonadati</taxon>
        <taxon>Bacteroidota</taxon>
        <taxon>Cytophagia</taxon>
        <taxon>Cytophagales</taxon>
        <taxon>Cyclobacteriaceae</taxon>
    </lineage>
</organism>
<sequence length="45" mass="5286">MIFNYGNVSEIFFFGKIPFDTNQFGFYFGMAGKAQVTLRKIIWLK</sequence>
<dbReference type="STRING" id="1189612.A33Q_1306"/>
<gene>
    <name evidence="1" type="ORF">A33Q_1306</name>
</gene>
<keyword evidence="2" id="KW-1185">Reference proteome</keyword>
<evidence type="ECO:0000313" key="2">
    <source>
        <dbReference type="Proteomes" id="UP000006073"/>
    </source>
</evidence>
<dbReference type="AlphaFoldDB" id="S2DI19"/>
<evidence type="ECO:0000313" key="1">
    <source>
        <dbReference type="EMBL" id="EOZ98652.1"/>
    </source>
</evidence>
<dbReference type="Proteomes" id="UP000006073">
    <property type="component" value="Unassembled WGS sequence"/>
</dbReference>
<reference evidence="1 2" key="1">
    <citation type="journal article" date="2013" name="Genome Announc.">
        <title>Draft Genome Sequence of Indibacter alkaliphilus Strain LW1T, Isolated from Lonar Lake, a Haloalkaline Lake in the Buldana District of Maharashtra, India.</title>
        <authorList>
            <person name="Singh A."/>
            <person name="Kumar Jangir P."/>
            <person name="Sharma R."/>
            <person name="Singh A."/>
            <person name="Kumar Pinnaka A."/>
            <person name="Shivaji S."/>
        </authorList>
    </citation>
    <scope>NUCLEOTIDE SEQUENCE [LARGE SCALE GENOMIC DNA]</scope>
    <source>
        <strain evidence="2">CCUG 57479 / KCTC 22604 / LW1</strain>
    </source>
</reference>
<proteinExistence type="predicted"/>
<accession>S2DI19</accession>
<dbReference type="EMBL" id="ALWO02000023">
    <property type="protein sequence ID" value="EOZ98652.1"/>
    <property type="molecule type" value="Genomic_DNA"/>
</dbReference>